<reference evidence="1 2" key="1">
    <citation type="journal article" date="2023" name="Plants (Basel)">
        <title>Bridging the Gap: Combining Genomics and Transcriptomics Approaches to Understand Stylosanthes scabra, an Orphan Legume from the Brazilian Caatinga.</title>
        <authorList>
            <person name="Ferreira-Neto J.R.C."/>
            <person name="da Silva M.D."/>
            <person name="Binneck E."/>
            <person name="de Melo N.F."/>
            <person name="da Silva R.H."/>
            <person name="de Melo A.L.T.M."/>
            <person name="Pandolfi V."/>
            <person name="Bustamante F.O."/>
            <person name="Brasileiro-Vidal A.C."/>
            <person name="Benko-Iseppon A.M."/>
        </authorList>
    </citation>
    <scope>NUCLEOTIDE SEQUENCE [LARGE SCALE GENOMIC DNA]</scope>
    <source>
        <tissue evidence="1">Leaves</tissue>
    </source>
</reference>
<accession>A0ABU6XKI8</accession>
<comment type="caution">
    <text evidence="1">The sequence shown here is derived from an EMBL/GenBank/DDBJ whole genome shotgun (WGS) entry which is preliminary data.</text>
</comment>
<dbReference type="InterPro" id="IPR025322">
    <property type="entry name" value="PADRE_dom"/>
</dbReference>
<keyword evidence="2" id="KW-1185">Reference proteome</keyword>
<evidence type="ECO:0000313" key="2">
    <source>
        <dbReference type="Proteomes" id="UP001341840"/>
    </source>
</evidence>
<protein>
    <submittedName>
        <fullName evidence="1">Uncharacterized protein</fullName>
    </submittedName>
</protein>
<sequence>MGTCASSQFTNKTGKQPWKSSVNIIHMDGKLEQYKEPIKAEHALFKNPSCFLCSSENMYVGLVLPRVDPNEDLQLDQIYFLVPLSKSHIPLSLKELCVLAIKANAALVLNSEYSATNKMLKSSSSSVSHRNGCLTHSTLQSVSHKFGSCYI</sequence>
<dbReference type="EMBL" id="JASCZI010211998">
    <property type="protein sequence ID" value="MED6197894.1"/>
    <property type="molecule type" value="Genomic_DNA"/>
</dbReference>
<gene>
    <name evidence="1" type="ORF">PIB30_061112</name>
</gene>
<dbReference type="Proteomes" id="UP001341840">
    <property type="component" value="Unassembled WGS sequence"/>
</dbReference>
<evidence type="ECO:0000313" key="1">
    <source>
        <dbReference type="EMBL" id="MED6197894.1"/>
    </source>
</evidence>
<organism evidence="1 2">
    <name type="scientific">Stylosanthes scabra</name>
    <dbReference type="NCBI Taxonomy" id="79078"/>
    <lineage>
        <taxon>Eukaryota</taxon>
        <taxon>Viridiplantae</taxon>
        <taxon>Streptophyta</taxon>
        <taxon>Embryophyta</taxon>
        <taxon>Tracheophyta</taxon>
        <taxon>Spermatophyta</taxon>
        <taxon>Magnoliopsida</taxon>
        <taxon>eudicotyledons</taxon>
        <taxon>Gunneridae</taxon>
        <taxon>Pentapetalae</taxon>
        <taxon>rosids</taxon>
        <taxon>fabids</taxon>
        <taxon>Fabales</taxon>
        <taxon>Fabaceae</taxon>
        <taxon>Papilionoideae</taxon>
        <taxon>50 kb inversion clade</taxon>
        <taxon>dalbergioids sensu lato</taxon>
        <taxon>Dalbergieae</taxon>
        <taxon>Pterocarpus clade</taxon>
        <taxon>Stylosanthes</taxon>
    </lineage>
</organism>
<dbReference type="Pfam" id="PF14009">
    <property type="entry name" value="PADRE"/>
    <property type="match status" value="1"/>
</dbReference>
<proteinExistence type="predicted"/>
<name>A0ABU6XKI8_9FABA</name>
<dbReference type="PANTHER" id="PTHR33052">
    <property type="entry name" value="DUF4228 DOMAIN PROTEIN-RELATED"/>
    <property type="match status" value="1"/>
</dbReference>